<dbReference type="InterPro" id="IPR007197">
    <property type="entry name" value="rSAM"/>
</dbReference>
<keyword evidence="3" id="KW-0408">Iron</keyword>
<sequence length="319" mass="37160">MNSMIWNIDYFCNLRCKSCNAWQANIMFPDELVDKHIEEMKKNGIKVVSLTGGEPTLNRSVETILKKLKENHFITHIATNGTNPYVLNKIYRYLDGMSISIDSNIPEEHNEYRGGKIFDTVVKTIKESKKHVKILTMNTLVTNFNYFKIKDMAEFANNELGVPISMCFPEQSAYYFQDFQVTNEMIREAFSYAYENYNKHVFGNTRSYYKEAVDYIDGKKVTACRAGERALYTDYRGKVHPCFTHMEVVMNKKPQWEKFENSCNDCFTQCFREPSMDNKLEDARLLTKIWWYNHVKGKSSAKKEPLDNGNFGNKGPVTN</sequence>
<protein>
    <submittedName>
        <fullName evidence="7">Radical SAM protein</fullName>
    </submittedName>
</protein>
<name>A0AAX4NHJ5_9ARCH</name>
<proteinExistence type="predicted"/>
<dbReference type="KEGG" id="omr:OXIME_001434"/>
<accession>A0AAX4NHJ5</accession>
<dbReference type="GO" id="GO:0003824">
    <property type="term" value="F:catalytic activity"/>
    <property type="evidence" value="ECO:0007669"/>
    <property type="project" value="InterPro"/>
</dbReference>
<feature type="region of interest" description="Disordered" evidence="5">
    <location>
        <begin position="300"/>
        <end position="319"/>
    </location>
</feature>
<dbReference type="PANTHER" id="PTHR11228:SF7">
    <property type="entry name" value="PQQA PEPTIDE CYCLASE"/>
    <property type="match status" value="1"/>
</dbReference>
<reference evidence="7 8" key="1">
    <citation type="submission" date="2023-09" db="EMBL/GenBank/DDBJ databases">
        <authorList>
            <person name="Golyshina O.V."/>
            <person name="Lunev E.A."/>
            <person name="Bargiela R."/>
            <person name="Gaines M.C."/>
            <person name="Daum B."/>
            <person name="Bale N.J."/>
            <person name="Koenen M."/>
            <person name="Sinninghe Damst J.S."/>
            <person name="Yakimov M."/>
            <person name="Golyshin P.N."/>
        </authorList>
    </citation>
    <scope>NUCLEOTIDE SEQUENCE [LARGE SCALE GENOMIC DNA]</scope>
    <source>
        <strain evidence="7 8">M1</strain>
    </source>
</reference>
<dbReference type="CDD" id="cd01335">
    <property type="entry name" value="Radical_SAM"/>
    <property type="match status" value="1"/>
</dbReference>
<dbReference type="GO" id="GO:0051536">
    <property type="term" value="F:iron-sulfur cluster binding"/>
    <property type="evidence" value="ECO:0007669"/>
    <property type="project" value="UniProtKB-KW"/>
</dbReference>
<keyword evidence="1" id="KW-0949">S-adenosyl-L-methionine</keyword>
<dbReference type="Proteomes" id="UP001451606">
    <property type="component" value="Chromosome"/>
</dbReference>
<dbReference type="SFLD" id="SFLDS00029">
    <property type="entry name" value="Radical_SAM"/>
    <property type="match status" value="1"/>
</dbReference>
<evidence type="ECO:0000313" key="7">
    <source>
        <dbReference type="EMBL" id="WYY00849.1"/>
    </source>
</evidence>
<dbReference type="GeneID" id="95968172"/>
<dbReference type="InterPro" id="IPR050377">
    <property type="entry name" value="Radical_SAM_PqqE_MftC-like"/>
</dbReference>
<evidence type="ECO:0000256" key="2">
    <source>
        <dbReference type="ARBA" id="ARBA00022723"/>
    </source>
</evidence>
<organism evidence="7 8">
    <name type="scientific">Oxyplasma meridianum</name>
    <dbReference type="NCBI Taxonomy" id="3073602"/>
    <lineage>
        <taxon>Archaea</taxon>
        <taxon>Methanobacteriati</taxon>
        <taxon>Thermoplasmatota</taxon>
        <taxon>Thermoplasmata</taxon>
        <taxon>Thermoplasmatales</taxon>
        <taxon>Thermoplasmataceae</taxon>
        <taxon>Oxyplasma</taxon>
    </lineage>
</organism>
<dbReference type="GO" id="GO:0046872">
    <property type="term" value="F:metal ion binding"/>
    <property type="evidence" value="ECO:0007669"/>
    <property type="project" value="UniProtKB-KW"/>
</dbReference>
<dbReference type="InterPro" id="IPR058240">
    <property type="entry name" value="rSAM_sf"/>
</dbReference>
<feature type="domain" description="Radical SAM core" evidence="6">
    <location>
        <begin position="1"/>
        <end position="204"/>
    </location>
</feature>
<dbReference type="Pfam" id="PF04055">
    <property type="entry name" value="Radical_SAM"/>
    <property type="match status" value="1"/>
</dbReference>
<keyword evidence="4" id="KW-0411">Iron-sulfur</keyword>
<dbReference type="EMBL" id="CP133772">
    <property type="protein sequence ID" value="WYY00849.1"/>
    <property type="molecule type" value="Genomic_DNA"/>
</dbReference>
<dbReference type="PROSITE" id="PS51918">
    <property type="entry name" value="RADICAL_SAM"/>
    <property type="match status" value="1"/>
</dbReference>
<dbReference type="PANTHER" id="PTHR11228">
    <property type="entry name" value="RADICAL SAM DOMAIN PROTEIN"/>
    <property type="match status" value="1"/>
</dbReference>
<dbReference type="AlphaFoldDB" id="A0AAX4NHJ5"/>
<evidence type="ECO:0000256" key="3">
    <source>
        <dbReference type="ARBA" id="ARBA00023004"/>
    </source>
</evidence>
<gene>
    <name evidence="7" type="ORF">OXIME_001434</name>
</gene>
<evidence type="ECO:0000313" key="8">
    <source>
        <dbReference type="Proteomes" id="UP001451606"/>
    </source>
</evidence>
<dbReference type="Gene3D" id="3.20.20.70">
    <property type="entry name" value="Aldolase class I"/>
    <property type="match status" value="1"/>
</dbReference>
<dbReference type="InterPro" id="IPR013785">
    <property type="entry name" value="Aldolase_TIM"/>
</dbReference>
<evidence type="ECO:0000256" key="1">
    <source>
        <dbReference type="ARBA" id="ARBA00022691"/>
    </source>
</evidence>
<keyword evidence="2" id="KW-0479">Metal-binding</keyword>
<dbReference type="RefSeq" id="WP_393971176.1">
    <property type="nucleotide sequence ID" value="NZ_CP133772.1"/>
</dbReference>
<evidence type="ECO:0000259" key="6">
    <source>
        <dbReference type="PROSITE" id="PS51918"/>
    </source>
</evidence>
<keyword evidence="8" id="KW-1185">Reference proteome</keyword>
<evidence type="ECO:0000256" key="4">
    <source>
        <dbReference type="ARBA" id="ARBA00023014"/>
    </source>
</evidence>
<dbReference type="SFLD" id="SFLDG01067">
    <property type="entry name" value="SPASM/twitch_domain_containing"/>
    <property type="match status" value="1"/>
</dbReference>
<dbReference type="SUPFAM" id="SSF102114">
    <property type="entry name" value="Radical SAM enzymes"/>
    <property type="match status" value="1"/>
</dbReference>
<evidence type="ECO:0000256" key="5">
    <source>
        <dbReference type="SAM" id="MobiDB-lite"/>
    </source>
</evidence>